<dbReference type="GO" id="GO:0050218">
    <property type="term" value="F:propionate-CoA ligase activity"/>
    <property type="evidence" value="ECO:0007669"/>
    <property type="project" value="TreeGrafter"/>
</dbReference>
<evidence type="ECO:0000313" key="5">
    <source>
        <dbReference type="EMBL" id="KAK5575338.1"/>
    </source>
</evidence>
<dbReference type="SUPFAM" id="SSF56801">
    <property type="entry name" value="Acetyl-CoA synthetase-like"/>
    <property type="match status" value="1"/>
</dbReference>
<dbReference type="PANTHER" id="PTHR43347:SF4">
    <property type="entry name" value="AMP-DEPENDENT SYNTHETASE_LIGASE DOMAIN-CONTAINING PROTEIN-RELATED"/>
    <property type="match status" value="1"/>
</dbReference>
<dbReference type="PROSITE" id="PS00455">
    <property type="entry name" value="AMP_BINDING"/>
    <property type="match status" value="1"/>
</dbReference>
<evidence type="ECO:0000259" key="2">
    <source>
        <dbReference type="Pfam" id="PF00501"/>
    </source>
</evidence>
<feature type="domain" description="AMP-dependent synthetase/ligase" evidence="2">
    <location>
        <begin position="75"/>
        <end position="465"/>
    </location>
</feature>
<dbReference type="InterPro" id="IPR000873">
    <property type="entry name" value="AMP-dep_synth/lig_dom"/>
</dbReference>
<sequence length="649" mass="74894">MYKLSEPFDYENDRKFSQNDPISFWGEVAKKYVHWDKMYDKVYSGNEMYPDWFNGGKLNTCYNLLDINVNNSLKRDQDALIYECPYLKKTIKLTYYQLYEKVCEFSRVLLNLNICKDDNVLFYMPNIIEAPIAMLSCARIGATHCVLFDGCPVKSLIDRIETITPKLIITSNYGILNDEIIEFTPNLIKAIELSNYKPNNVITVFRNDEILNIEKKSYIESIPIVPNTLNWEKEINKIKENKQTPYYDYIPVESNHPLSILYTSGTTGNSKAVVRSNGGNLVGFLYYWDNVNPDNEKVFFSHSNIGWVSYHFSIIGSLSKGKTFIMFEGGVVKPKHMEDDVWEIIERHKVNIFFSIPKTIRHLSKVDPDAKFIHSKYDISSLNSILIGGEVIEESIPYYIDNKLNSSTRWIYGQTEMGCVILFDHSLKNKLYNTMSLPPPFVKPLILSEECKELEINQIGELLFKLPMPPCFATTFYKNEIQFKKILNKVSGYYCSGDLAFKNENGYYGIVSRADDQIKIGGFKVHLNDIDKSILKHSSVIECCSIGIYDQDLKNVPIGLLVLKQNQQPMTVDLNQLKNEINCIILNEMDFYSELRHIVVVPAIPKTKSGKIPRLTISKFLNEQNYQLPDNTNDYNIFCEIKDSYIKSK</sequence>
<dbReference type="InterPro" id="IPR020845">
    <property type="entry name" value="AMP-binding_CS"/>
</dbReference>
<accession>A0AAN7TTZ6</accession>
<dbReference type="InterPro" id="IPR025110">
    <property type="entry name" value="AMP-bd_C"/>
</dbReference>
<keyword evidence="6" id="KW-1185">Reference proteome</keyword>
<comment type="similarity">
    <text evidence="1">Belongs to the ATP-dependent AMP-binding enzyme family.</text>
</comment>
<evidence type="ECO:0000259" key="3">
    <source>
        <dbReference type="Pfam" id="PF13193"/>
    </source>
</evidence>
<dbReference type="InterPro" id="IPR045851">
    <property type="entry name" value="AMP-bd_C_sf"/>
</dbReference>
<proteinExistence type="inferred from homology"/>
<feature type="domain" description="Acetyl-coenzyme A synthetase N-terminal" evidence="4">
    <location>
        <begin position="10"/>
        <end position="63"/>
    </location>
</feature>
<dbReference type="Gene3D" id="3.30.300.30">
    <property type="match status" value="1"/>
</dbReference>
<dbReference type="Pfam" id="PF13193">
    <property type="entry name" value="AMP-binding_C"/>
    <property type="match status" value="1"/>
</dbReference>
<dbReference type="Pfam" id="PF00501">
    <property type="entry name" value="AMP-binding"/>
    <property type="match status" value="1"/>
</dbReference>
<dbReference type="InterPro" id="IPR032387">
    <property type="entry name" value="ACAS_N"/>
</dbReference>
<feature type="domain" description="AMP-binding enzyme C-terminal" evidence="3">
    <location>
        <begin position="530"/>
        <end position="611"/>
    </location>
</feature>
<dbReference type="Gene3D" id="3.40.50.12780">
    <property type="entry name" value="N-terminal domain of ligase-like"/>
    <property type="match status" value="1"/>
</dbReference>
<comment type="caution">
    <text evidence="5">The sequence shown here is derived from an EMBL/GenBank/DDBJ whole genome shotgun (WGS) entry which is preliminary data.</text>
</comment>
<evidence type="ECO:0000259" key="4">
    <source>
        <dbReference type="Pfam" id="PF16177"/>
    </source>
</evidence>
<dbReference type="PANTHER" id="PTHR43347">
    <property type="entry name" value="ACYL-COA SYNTHETASE"/>
    <property type="match status" value="1"/>
</dbReference>
<name>A0AAN7TTZ6_9MYCE</name>
<organism evidence="5 6">
    <name type="scientific">Dictyostelium firmibasis</name>
    <dbReference type="NCBI Taxonomy" id="79012"/>
    <lineage>
        <taxon>Eukaryota</taxon>
        <taxon>Amoebozoa</taxon>
        <taxon>Evosea</taxon>
        <taxon>Eumycetozoa</taxon>
        <taxon>Dictyostelia</taxon>
        <taxon>Dictyosteliales</taxon>
        <taxon>Dictyosteliaceae</taxon>
        <taxon>Dictyostelium</taxon>
    </lineage>
</organism>
<evidence type="ECO:0000313" key="6">
    <source>
        <dbReference type="Proteomes" id="UP001344447"/>
    </source>
</evidence>
<dbReference type="EMBL" id="JAVFKY010000006">
    <property type="protein sequence ID" value="KAK5575338.1"/>
    <property type="molecule type" value="Genomic_DNA"/>
</dbReference>
<dbReference type="AlphaFoldDB" id="A0AAN7TTZ6"/>
<reference evidence="5 6" key="1">
    <citation type="submission" date="2023-11" db="EMBL/GenBank/DDBJ databases">
        <title>Dfirmibasis_genome.</title>
        <authorList>
            <person name="Edelbroek B."/>
            <person name="Kjellin J."/>
            <person name="Jerlstrom-Hultqvist J."/>
            <person name="Soderbom F."/>
        </authorList>
    </citation>
    <scope>NUCLEOTIDE SEQUENCE [LARGE SCALE GENOMIC DNA]</scope>
    <source>
        <strain evidence="5 6">TNS-C-14</strain>
    </source>
</reference>
<dbReference type="Pfam" id="PF16177">
    <property type="entry name" value="ACAS_N"/>
    <property type="match status" value="1"/>
</dbReference>
<dbReference type="InterPro" id="IPR042099">
    <property type="entry name" value="ANL_N_sf"/>
</dbReference>
<protein>
    <submittedName>
        <fullName evidence="5">Uncharacterized protein</fullName>
    </submittedName>
</protein>
<gene>
    <name evidence="5" type="ORF">RB653_010596</name>
</gene>
<evidence type="ECO:0000256" key="1">
    <source>
        <dbReference type="ARBA" id="ARBA00006432"/>
    </source>
</evidence>
<dbReference type="Proteomes" id="UP001344447">
    <property type="component" value="Unassembled WGS sequence"/>
</dbReference>